<feature type="compositionally biased region" description="Pro residues" evidence="1">
    <location>
        <begin position="325"/>
        <end position="335"/>
    </location>
</feature>
<dbReference type="KEGG" id="pki:111834758"/>
<feature type="compositionally biased region" description="Basic residues" evidence="1">
    <location>
        <begin position="541"/>
        <end position="551"/>
    </location>
</feature>
<feature type="compositionally biased region" description="Low complexity" evidence="1">
    <location>
        <begin position="309"/>
        <end position="321"/>
    </location>
</feature>
<dbReference type="GeneID" id="111834758"/>
<feature type="region of interest" description="Disordered" evidence="1">
    <location>
        <begin position="272"/>
        <end position="337"/>
    </location>
</feature>
<sequence>MDAYINLKLKENAEIYRNSLERIVEKYSNVDGSGVEVCLQSMTYQTAEGIVPWDSVHIGKRKKSLKKVDDSWMPAQERGKGSTGNTQLEVSRRCDELLFSMDTSAGTCAESVLWDSGVNSSQLLSSSMSDSWCSQQGAPTQPEDHDEELERTLSSQGSTLLDLYPSMLSQMGEACRRQQVAEAGDAVLKRYRRGWFSRTHKPAPGNRSGRKRHTAYVMDNSAPSCQENVPPSLLHVSRRISSFSPHRHAVKISVSSPPPPEQAAFGIQVNSCSSRKRGQTPPQRDLSPIWDSDSEGASVAVSAPHHSEGPPLGTGPLVTGDPRSKPPPRSTPTPAPAWLEVCLPTPSHQVHTSSLLFNFQLGDRSMRQWIDQEFQKLYHRMLGGNRPTPRVSATVATPPRWSRLPRPSSSSSSSLAALALSPAGTWARKRIREVSPEPLPGSKRFRGGGPGAGGRPAERHHCSSLGLLPGSPAAYARSPPPRKGLQLQIPHEGVSETSFYSSFPSQRDEHAILTDITGNSTDTNSSSSPISVKPKAGSHSLSRKRLLYSVP</sequence>
<dbReference type="Ensembl" id="ENSPKIT00000006865.1">
    <property type="protein sequence ID" value="ENSPKIP00000026116.1"/>
    <property type="gene ID" value="ENSPKIG00000008726.1"/>
</dbReference>
<reference evidence="2" key="2">
    <citation type="submission" date="2025-09" db="UniProtKB">
        <authorList>
            <consortium name="Ensembl"/>
        </authorList>
    </citation>
    <scope>IDENTIFICATION</scope>
</reference>
<evidence type="ECO:0000256" key="1">
    <source>
        <dbReference type="SAM" id="MobiDB-lite"/>
    </source>
</evidence>
<feature type="region of interest" description="Disordered" evidence="1">
    <location>
        <begin position="515"/>
        <end position="551"/>
    </location>
</feature>
<dbReference type="GeneTree" id="ENSGT00980000199199"/>
<name>A0A3B3S810_9TELE</name>
<reference evidence="2" key="1">
    <citation type="submission" date="2025-08" db="UniProtKB">
        <authorList>
            <consortium name="Ensembl"/>
        </authorList>
    </citation>
    <scope>IDENTIFICATION</scope>
</reference>
<dbReference type="Gene3D" id="6.10.250.2320">
    <property type="match status" value="1"/>
</dbReference>
<protein>
    <submittedName>
        <fullName evidence="2">Uncharacterized LOC111834758</fullName>
    </submittedName>
</protein>
<feature type="region of interest" description="Disordered" evidence="1">
    <location>
        <begin position="429"/>
        <end position="486"/>
    </location>
</feature>
<dbReference type="OrthoDB" id="8957442at2759"/>
<feature type="compositionally biased region" description="Low complexity" evidence="1">
    <location>
        <begin position="398"/>
        <end position="416"/>
    </location>
</feature>
<feature type="compositionally biased region" description="Low complexity" evidence="1">
    <location>
        <begin position="515"/>
        <end position="531"/>
    </location>
</feature>
<evidence type="ECO:0000313" key="3">
    <source>
        <dbReference type="Proteomes" id="UP000261540"/>
    </source>
</evidence>
<dbReference type="RefSeq" id="XP_023650160.1">
    <property type="nucleotide sequence ID" value="XM_023794392.1"/>
</dbReference>
<accession>A0A3B3S810</accession>
<organism evidence="2 3">
    <name type="scientific">Paramormyrops kingsleyae</name>
    <dbReference type="NCBI Taxonomy" id="1676925"/>
    <lineage>
        <taxon>Eukaryota</taxon>
        <taxon>Metazoa</taxon>
        <taxon>Chordata</taxon>
        <taxon>Craniata</taxon>
        <taxon>Vertebrata</taxon>
        <taxon>Euteleostomi</taxon>
        <taxon>Actinopterygii</taxon>
        <taxon>Neopterygii</taxon>
        <taxon>Teleostei</taxon>
        <taxon>Osteoglossocephala</taxon>
        <taxon>Osteoglossomorpha</taxon>
        <taxon>Osteoglossiformes</taxon>
        <taxon>Mormyridae</taxon>
        <taxon>Paramormyrops</taxon>
    </lineage>
</organism>
<keyword evidence="3" id="KW-1185">Reference proteome</keyword>
<feature type="region of interest" description="Disordered" evidence="1">
    <location>
        <begin position="387"/>
        <end position="416"/>
    </location>
</feature>
<evidence type="ECO:0000313" key="2">
    <source>
        <dbReference type="Ensembl" id="ENSPKIP00000026116.1"/>
    </source>
</evidence>
<dbReference type="Proteomes" id="UP000261540">
    <property type="component" value="Unplaced"/>
</dbReference>
<proteinExistence type="predicted"/>
<dbReference type="AlphaFoldDB" id="A0A3B3S810"/>